<feature type="region of interest" description="Disordered" evidence="5">
    <location>
        <begin position="43"/>
        <end position="62"/>
    </location>
</feature>
<evidence type="ECO:0000313" key="9">
    <source>
        <dbReference type="Proteomes" id="UP000887569"/>
    </source>
</evidence>
<dbReference type="GO" id="GO:0045202">
    <property type="term" value="C:synapse"/>
    <property type="evidence" value="ECO:0007669"/>
    <property type="project" value="UniProtKB-ARBA"/>
</dbReference>
<dbReference type="AlphaFoldDB" id="A0A915AZU2"/>
<evidence type="ECO:0000256" key="3">
    <source>
        <dbReference type="ARBA" id="ARBA00022912"/>
    </source>
</evidence>
<dbReference type="PRINTS" id="PR00700">
    <property type="entry name" value="PRTYPHPHTASE"/>
</dbReference>
<dbReference type="InterPro" id="IPR050348">
    <property type="entry name" value="Protein-Tyr_Phosphatase"/>
</dbReference>
<dbReference type="SUPFAM" id="SSF52799">
    <property type="entry name" value="(Phosphotyrosine protein) phosphatases II"/>
    <property type="match status" value="1"/>
</dbReference>
<dbReference type="PROSITE" id="PS50056">
    <property type="entry name" value="TYR_PHOSPHATASE_2"/>
    <property type="match status" value="1"/>
</dbReference>
<dbReference type="SMART" id="SM00404">
    <property type="entry name" value="PTPc_motif"/>
    <property type="match status" value="1"/>
</dbReference>
<feature type="domain" description="Tyrosine specific protein phosphatases" evidence="8">
    <location>
        <begin position="309"/>
        <end position="381"/>
    </location>
</feature>
<feature type="transmembrane region" description="Helical" evidence="6">
    <location>
        <begin position="6"/>
        <end position="30"/>
    </location>
</feature>
<evidence type="ECO:0000256" key="2">
    <source>
        <dbReference type="ARBA" id="ARBA00022801"/>
    </source>
</evidence>
<evidence type="ECO:0000256" key="4">
    <source>
        <dbReference type="ARBA" id="ARBA00051722"/>
    </source>
</evidence>
<evidence type="ECO:0000313" key="10">
    <source>
        <dbReference type="WBParaSite" id="PgR019_g015_t01"/>
    </source>
</evidence>
<name>A0A915AZU2_PARUN</name>
<reference evidence="10" key="1">
    <citation type="submission" date="2022-11" db="UniProtKB">
        <authorList>
            <consortium name="WormBaseParasite"/>
        </authorList>
    </citation>
    <scope>IDENTIFICATION</scope>
</reference>
<keyword evidence="6" id="KW-0812">Transmembrane</keyword>
<dbReference type="Gene3D" id="3.90.190.10">
    <property type="entry name" value="Protein tyrosine phosphatase superfamily"/>
    <property type="match status" value="1"/>
</dbReference>
<dbReference type="InterPro" id="IPR029021">
    <property type="entry name" value="Prot-tyrosine_phosphatase-like"/>
</dbReference>
<dbReference type="InterPro" id="IPR000387">
    <property type="entry name" value="Tyr_Pase_dom"/>
</dbReference>
<dbReference type="EC" id="3.1.3.48" evidence="1"/>
<keyword evidence="6" id="KW-0472">Membrane</keyword>
<dbReference type="InterPro" id="IPR016130">
    <property type="entry name" value="Tyr_Pase_AS"/>
</dbReference>
<dbReference type="CDD" id="cd00047">
    <property type="entry name" value="PTPc"/>
    <property type="match status" value="1"/>
</dbReference>
<dbReference type="WBParaSite" id="PgR019_g015_t01">
    <property type="protein sequence ID" value="PgR019_g015_t01"/>
    <property type="gene ID" value="PgR019_g015"/>
</dbReference>
<organism evidence="9 10">
    <name type="scientific">Parascaris univalens</name>
    <name type="common">Nematode worm</name>
    <dbReference type="NCBI Taxonomy" id="6257"/>
    <lineage>
        <taxon>Eukaryota</taxon>
        <taxon>Metazoa</taxon>
        <taxon>Ecdysozoa</taxon>
        <taxon>Nematoda</taxon>
        <taxon>Chromadorea</taxon>
        <taxon>Rhabditida</taxon>
        <taxon>Spirurina</taxon>
        <taxon>Ascaridomorpha</taxon>
        <taxon>Ascaridoidea</taxon>
        <taxon>Ascarididae</taxon>
        <taxon>Parascaris</taxon>
    </lineage>
</organism>
<protein>
    <recommendedName>
        <fullName evidence="1">protein-tyrosine-phosphatase</fullName>
        <ecNumber evidence="1">3.1.3.48</ecNumber>
    </recommendedName>
</protein>
<evidence type="ECO:0000259" key="8">
    <source>
        <dbReference type="PROSITE" id="PS50056"/>
    </source>
</evidence>
<dbReference type="GO" id="GO:0004725">
    <property type="term" value="F:protein tyrosine phosphatase activity"/>
    <property type="evidence" value="ECO:0007669"/>
    <property type="project" value="UniProtKB-EC"/>
</dbReference>
<dbReference type="PANTHER" id="PTHR19134">
    <property type="entry name" value="RECEPTOR-TYPE TYROSINE-PROTEIN PHOSPHATASE"/>
    <property type="match status" value="1"/>
</dbReference>
<dbReference type="InterPro" id="IPR000242">
    <property type="entry name" value="PTP_cat"/>
</dbReference>
<dbReference type="Pfam" id="PF00102">
    <property type="entry name" value="Y_phosphatase"/>
    <property type="match status" value="1"/>
</dbReference>
<dbReference type="SMART" id="SM00194">
    <property type="entry name" value="PTPc"/>
    <property type="match status" value="1"/>
</dbReference>
<evidence type="ECO:0000259" key="7">
    <source>
        <dbReference type="PROSITE" id="PS50055"/>
    </source>
</evidence>
<sequence>MDGVDIILLSLGALIFALFIVLVVFAILITRIRRADRMAKGDASTSDKEIGREVNNNNETSTTIDSSANIAIETTKRPNRTCMACRPTEIRLPCIRMLRDEYNNIGNTEIPKKEFVQRLREKRDDDFDWIDREFEVLNRSFLSERKSTVQSVDNMKKNRFMDVLPYDDNRVKIENHHCDYINASFIDGYDIPRNYIATQGPIGYNEISQGKRESTVEDFWMMLWEQSVHCIVMLTECIENLRLKCAQYWPEEVGTESIYGKVKVRLITSLCDDICTQREMSVSYGGHTRIVTQWHYKEWQDCKGPQDAENLIDFIRRVRRSNPRPPILVHCSAGVGRTGVFIALDILLQHILYHPTVDIFACVKKLREQRVRMVQTIEQYITLYDTVGLAIQQSNLSENSIPTRAVDNLDEYVTGKNFTQIAINA</sequence>
<keyword evidence="6" id="KW-1133">Transmembrane helix</keyword>
<dbReference type="FunFam" id="3.90.190.10:FF:000102">
    <property type="entry name" value="Receptor-type tyrosine-protein phosphatase"/>
    <property type="match status" value="1"/>
</dbReference>
<keyword evidence="9" id="KW-1185">Reference proteome</keyword>
<feature type="domain" description="Tyrosine-protein phosphatase" evidence="7">
    <location>
        <begin position="130"/>
        <end position="390"/>
    </location>
</feature>
<dbReference type="PROSITE" id="PS00383">
    <property type="entry name" value="TYR_PHOSPHATASE_1"/>
    <property type="match status" value="1"/>
</dbReference>
<keyword evidence="3" id="KW-0904">Protein phosphatase</keyword>
<dbReference type="PROSITE" id="PS50055">
    <property type="entry name" value="TYR_PHOSPHATASE_PTP"/>
    <property type="match status" value="1"/>
</dbReference>
<dbReference type="InterPro" id="IPR003595">
    <property type="entry name" value="Tyr_Pase_cat"/>
</dbReference>
<dbReference type="PANTHER" id="PTHR19134:SF449">
    <property type="entry name" value="TYROSINE-PROTEIN PHOSPHATASE 1"/>
    <property type="match status" value="1"/>
</dbReference>
<accession>A0A915AZU2</accession>
<evidence type="ECO:0000256" key="5">
    <source>
        <dbReference type="SAM" id="MobiDB-lite"/>
    </source>
</evidence>
<feature type="compositionally biased region" description="Basic and acidic residues" evidence="5">
    <location>
        <begin position="43"/>
        <end position="52"/>
    </location>
</feature>
<dbReference type="Proteomes" id="UP000887569">
    <property type="component" value="Unplaced"/>
</dbReference>
<keyword evidence="2" id="KW-0378">Hydrolase</keyword>
<proteinExistence type="predicted"/>
<evidence type="ECO:0000256" key="6">
    <source>
        <dbReference type="SAM" id="Phobius"/>
    </source>
</evidence>
<comment type="catalytic activity">
    <reaction evidence="4">
        <text>O-phospho-L-tyrosyl-[protein] + H2O = L-tyrosyl-[protein] + phosphate</text>
        <dbReference type="Rhea" id="RHEA:10684"/>
        <dbReference type="Rhea" id="RHEA-COMP:10136"/>
        <dbReference type="Rhea" id="RHEA-COMP:20101"/>
        <dbReference type="ChEBI" id="CHEBI:15377"/>
        <dbReference type="ChEBI" id="CHEBI:43474"/>
        <dbReference type="ChEBI" id="CHEBI:46858"/>
        <dbReference type="ChEBI" id="CHEBI:61978"/>
        <dbReference type="EC" id="3.1.3.48"/>
    </reaction>
</comment>
<evidence type="ECO:0000256" key="1">
    <source>
        <dbReference type="ARBA" id="ARBA00013064"/>
    </source>
</evidence>